<dbReference type="Proteomes" id="UP000320496">
    <property type="component" value="Chromosome"/>
</dbReference>
<keyword evidence="5" id="KW-1278">Translocase</keyword>
<feature type="transmembrane region" description="Helical" evidence="5">
    <location>
        <begin position="398"/>
        <end position="419"/>
    </location>
</feature>
<keyword evidence="5" id="KW-0830">Ubiquinone</keyword>
<dbReference type="EC" id="7.1.1.-" evidence="5"/>
<sequence length="563" mass="60372">MSVTDILNALLSEDLPRALEIFAPELIVCVSIVALLLTRLFGLDRRFSPCWVALVGCLVAFTAAFAQFMYIKTGAVESGLLASLYENARLSATGVGSSGPYFTGLLMHDPFTLFFRLGLLLFLVLMVALTILTGIPDNEDGPDFYTLLFGATLGMMIATSANHLLMLFLGVEMMSVPSYVMVAFLKGRQQSSEAALKYVVFGAGAAGVMLYGVSLLAGLMGTANLPELGARLAYLVGSEGFTLTSPTVLTTVLAIMMILVGLAFKLSVVPFHFWCPDAFEGAAAEVGGFLSVASKAAAFALLVRFVLAFNGSTEVQHDLMLFLGLGLGVVAAVTTTFGNLAAYTQNNVKRLLAYSTIAHAGYMLMAVAAMLVLLGQPDGGPFTAAQIRDEATRSIEGLTYYLVVYLFMNLAAFAVVALIRNEIFSEEIDDYNGLVHCNPATKVLCVCMACAFFSLVGIPPFGGFFAKLLIFLAVFKAGYVHWLMWAILGIAALNTVFSLFYYLRVLKAMFIEPQSETARPVRTPALVSAYVALITIPILVLGASPLQNDLSMTASFVASVLFR</sequence>
<feature type="transmembrane region" description="Helical" evidence="5">
    <location>
        <begin position="21"/>
        <end position="38"/>
    </location>
</feature>
<dbReference type="InterPro" id="IPR010096">
    <property type="entry name" value="NADH-Q_OxRdtase_suN/2"/>
</dbReference>
<feature type="transmembrane region" description="Helical" evidence="5">
    <location>
        <begin position="113"/>
        <end position="132"/>
    </location>
</feature>
<keyword evidence="2 5" id="KW-0812">Transmembrane</keyword>
<dbReference type="GO" id="GO:0048038">
    <property type="term" value="F:quinone binding"/>
    <property type="evidence" value="ECO:0007669"/>
    <property type="project" value="UniProtKB-KW"/>
</dbReference>
<accession>A0A517Z612</accession>
<feature type="transmembrane region" description="Helical" evidence="5">
    <location>
        <begin position="482"/>
        <end position="503"/>
    </location>
</feature>
<comment type="catalytic activity">
    <reaction evidence="5">
        <text>a quinone + NADH + 5 H(+)(in) = a quinol + NAD(+) + 4 H(+)(out)</text>
        <dbReference type="Rhea" id="RHEA:57888"/>
        <dbReference type="ChEBI" id="CHEBI:15378"/>
        <dbReference type="ChEBI" id="CHEBI:24646"/>
        <dbReference type="ChEBI" id="CHEBI:57540"/>
        <dbReference type="ChEBI" id="CHEBI:57945"/>
        <dbReference type="ChEBI" id="CHEBI:132124"/>
    </reaction>
</comment>
<dbReference type="AlphaFoldDB" id="A0A517Z612"/>
<keyword evidence="5" id="KW-0874">Quinone</keyword>
<dbReference type="GO" id="GO:0008137">
    <property type="term" value="F:NADH dehydrogenase (ubiquinone) activity"/>
    <property type="evidence" value="ECO:0007669"/>
    <property type="project" value="InterPro"/>
</dbReference>
<dbReference type="PANTHER" id="PTHR22773">
    <property type="entry name" value="NADH DEHYDROGENASE"/>
    <property type="match status" value="1"/>
</dbReference>
<reference evidence="8 9" key="1">
    <citation type="submission" date="2019-02" db="EMBL/GenBank/DDBJ databases">
        <title>Deep-cultivation of Planctomycetes and their phenomic and genomic characterization uncovers novel biology.</title>
        <authorList>
            <person name="Wiegand S."/>
            <person name="Jogler M."/>
            <person name="Boedeker C."/>
            <person name="Pinto D."/>
            <person name="Vollmers J."/>
            <person name="Rivas-Marin E."/>
            <person name="Kohn T."/>
            <person name="Peeters S.H."/>
            <person name="Heuer A."/>
            <person name="Rast P."/>
            <person name="Oberbeckmann S."/>
            <person name="Bunk B."/>
            <person name="Jeske O."/>
            <person name="Meyerdierks A."/>
            <person name="Storesund J.E."/>
            <person name="Kallscheuer N."/>
            <person name="Luecker S."/>
            <person name="Lage O.M."/>
            <person name="Pohl T."/>
            <person name="Merkel B.J."/>
            <person name="Hornburger P."/>
            <person name="Mueller R.-W."/>
            <person name="Bruemmer F."/>
            <person name="Labrenz M."/>
            <person name="Spormann A.M."/>
            <person name="Op den Camp H."/>
            <person name="Overmann J."/>
            <person name="Amann R."/>
            <person name="Jetten M.S.M."/>
            <person name="Mascher T."/>
            <person name="Medema M.H."/>
            <person name="Devos D.P."/>
            <person name="Kaster A.-K."/>
            <person name="Ovreas L."/>
            <person name="Rohde M."/>
            <person name="Galperin M.Y."/>
            <person name="Jogler C."/>
        </authorList>
    </citation>
    <scope>NUCLEOTIDE SEQUENCE [LARGE SCALE GENOMIC DNA]</scope>
    <source>
        <strain evidence="8 9">Mal4</strain>
    </source>
</reference>
<gene>
    <name evidence="5 8" type="primary">nuoN</name>
    <name evidence="8" type="ORF">Mal4_22140</name>
</gene>
<comment type="function">
    <text evidence="5">NDH-1 shuttles electrons from NADH, via FMN and iron-sulfur (Fe-S) centers, to quinones in the respiratory chain. The immediate electron acceptor for the enzyme in this species is believed to be ubiquinone. Couples the redox reaction to proton translocation (for every two electrons transferred, four hydrogen ions are translocated across the cytoplasmic membrane), and thus conserves the redox energy in a proton gradient.</text>
</comment>
<protein>
    <recommendedName>
        <fullName evidence="5">NADH-quinone oxidoreductase subunit N</fullName>
        <ecNumber evidence="5">7.1.1.-</ecNumber>
    </recommendedName>
    <alternativeName>
        <fullName evidence="5">NADH dehydrogenase I subunit N</fullName>
    </alternativeName>
    <alternativeName>
        <fullName evidence="5">NDH-1 subunit N</fullName>
    </alternativeName>
</protein>
<feature type="transmembrane region" description="Helical" evidence="5">
    <location>
        <begin position="352"/>
        <end position="374"/>
    </location>
</feature>
<comment type="subunit">
    <text evidence="5">NDH-1 is composed of 14 different subunits. Subunits NuoA, H, J, K, L, M, N constitute the membrane sector of the complex.</text>
</comment>
<evidence type="ECO:0000313" key="9">
    <source>
        <dbReference type="Proteomes" id="UP000320496"/>
    </source>
</evidence>
<evidence type="ECO:0000256" key="4">
    <source>
        <dbReference type="ARBA" id="ARBA00023136"/>
    </source>
</evidence>
<keyword evidence="5" id="KW-0813">Transport</keyword>
<comment type="similarity">
    <text evidence="5">Belongs to the complex I subunit 2 family.</text>
</comment>
<feature type="transmembrane region" description="Helical" evidence="5">
    <location>
        <begin position="167"/>
        <end position="186"/>
    </location>
</feature>
<feature type="transmembrane region" description="Helical" evidence="5">
    <location>
        <begin position="198"/>
        <end position="220"/>
    </location>
</feature>
<dbReference type="GO" id="GO:0005886">
    <property type="term" value="C:plasma membrane"/>
    <property type="evidence" value="ECO:0007669"/>
    <property type="project" value="UniProtKB-SubCell"/>
</dbReference>
<keyword evidence="8" id="KW-0560">Oxidoreductase</keyword>
<feature type="domain" description="NADH:quinone oxidoreductase/Mrp antiporter transmembrane" evidence="7">
    <location>
        <begin position="392"/>
        <end position="484"/>
    </location>
</feature>
<evidence type="ECO:0000256" key="5">
    <source>
        <dbReference type="HAMAP-Rule" id="MF_00445"/>
    </source>
</evidence>
<dbReference type="GO" id="GO:0042773">
    <property type="term" value="P:ATP synthesis coupled electron transport"/>
    <property type="evidence" value="ECO:0007669"/>
    <property type="project" value="InterPro"/>
</dbReference>
<dbReference type="EMBL" id="CP036275">
    <property type="protein sequence ID" value="QDU37895.1"/>
    <property type="molecule type" value="Genomic_DNA"/>
</dbReference>
<evidence type="ECO:0000313" key="8">
    <source>
        <dbReference type="EMBL" id="QDU37895.1"/>
    </source>
</evidence>
<feature type="transmembrane region" description="Helical" evidence="5">
    <location>
        <begin position="286"/>
        <end position="307"/>
    </location>
</feature>
<evidence type="ECO:0000256" key="6">
    <source>
        <dbReference type="RuleBase" id="RU000320"/>
    </source>
</evidence>
<dbReference type="RefSeq" id="WP_145369177.1">
    <property type="nucleotide sequence ID" value="NZ_CP036275.1"/>
</dbReference>
<feature type="transmembrane region" description="Helical" evidence="5">
    <location>
        <begin position="248"/>
        <end position="274"/>
    </location>
</feature>
<feature type="transmembrane region" description="Helical" evidence="5">
    <location>
        <begin position="50"/>
        <end position="71"/>
    </location>
</feature>
<dbReference type="GO" id="GO:0050136">
    <property type="term" value="F:NADH dehydrogenase (quinone) (non-electrogenic) activity"/>
    <property type="evidence" value="ECO:0007669"/>
    <property type="project" value="UniProtKB-UniRule"/>
</dbReference>
<keyword evidence="5" id="KW-1003">Cell membrane</keyword>
<evidence type="ECO:0000259" key="7">
    <source>
        <dbReference type="Pfam" id="PF00361"/>
    </source>
</evidence>
<proteinExistence type="inferred from homology"/>
<evidence type="ECO:0000256" key="3">
    <source>
        <dbReference type="ARBA" id="ARBA00022989"/>
    </source>
</evidence>
<evidence type="ECO:0000256" key="2">
    <source>
        <dbReference type="ARBA" id="ARBA00022692"/>
    </source>
</evidence>
<organism evidence="8 9">
    <name type="scientific">Maioricimonas rarisocia</name>
    <dbReference type="NCBI Taxonomy" id="2528026"/>
    <lineage>
        <taxon>Bacteria</taxon>
        <taxon>Pseudomonadati</taxon>
        <taxon>Planctomycetota</taxon>
        <taxon>Planctomycetia</taxon>
        <taxon>Planctomycetales</taxon>
        <taxon>Planctomycetaceae</taxon>
        <taxon>Maioricimonas</taxon>
    </lineage>
</organism>
<comment type="subcellular location">
    <subcellularLocation>
        <location evidence="5">Cell membrane</location>
        <topology evidence="5">Multi-pass membrane protein</topology>
    </subcellularLocation>
    <subcellularLocation>
        <location evidence="1">Endomembrane system</location>
        <topology evidence="1">Multi-pass membrane protein</topology>
    </subcellularLocation>
    <subcellularLocation>
        <location evidence="6">Membrane</location>
        <topology evidence="6">Multi-pass membrane protein</topology>
    </subcellularLocation>
</comment>
<keyword evidence="5" id="KW-0520">NAD</keyword>
<feature type="transmembrane region" description="Helical" evidence="5">
    <location>
        <begin position="524"/>
        <end position="543"/>
    </location>
</feature>
<feature type="transmembrane region" description="Helical" evidence="5">
    <location>
        <begin position="319"/>
        <end position="340"/>
    </location>
</feature>
<keyword evidence="3 5" id="KW-1133">Transmembrane helix</keyword>
<dbReference type="HAMAP" id="MF_00445">
    <property type="entry name" value="NDH1_NuoN_1"/>
    <property type="match status" value="1"/>
</dbReference>
<dbReference type="KEGG" id="mri:Mal4_22140"/>
<dbReference type="InterPro" id="IPR001750">
    <property type="entry name" value="ND/Mrp_TM"/>
</dbReference>
<feature type="domain" description="NADH:quinone oxidoreductase/Mrp antiporter transmembrane" evidence="7">
    <location>
        <begin position="161"/>
        <end position="369"/>
    </location>
</feature>
<evidence type="ECO:0000256" key="1">
    <source>
        <dbReference type="ARBA" id="ARBA00004127"/>
    </source>
</evidence>
<keyword evidence="4 5" id="KW-0472">Membrane</keyword>
<dbReference type="Pfam" id="PF00361">
    <property type="entry name" value="Proton_antipo_M"/>
    <property type="match status" value="2"/>
</dbReference>
<dbReference type="GO" id="GO:0012505">
    <property type="term" value="C:endomembrane system"/>
    <property type="evidence" value="ECO:0007669"/>
    <property type="project" value="UniProtKB-SubCell"/>
</dbReference>
<keyword evidence="9" id="KW-1185">Reference proteome</keyword>
<name>A0A517Z612_9PLAN</name>
<feature type="transmembrane region" description="Helical" evidence="5">
    <location>
        <begin position="440"/>
        <end position="462"/>
    </location>
</feature>
<dbReference type="OrthoDB" id="9807568at2"/>
<feature type="transmembrane region" description="Helical" evidence="5">
    <location>
        <begin position="144"/>
        <end position="161"/>
    </location>
</feature>